<reference evidence="11" key="2">
    <citation type="submission" date="2023-01" db="EMBL/GenBank/DDBJ databases">
        <authorList>
            <person name="Sun Q."/>
            <person name="Evtushenko L."/>
        </authorList>
    </citation>
    <scope>NUCLEOTIDE SEQUENCE</scope>
    <source>
        <strain evidence="11">VKM Ac-1447</strain>
    </source>
</reference>
<evidence type="ECO:0000256" key="1">
    <source>
        <dbReference type="ARBA" id="ARBA00006139"/>
    </source>
</evidence>
<keyword evidence="6 9" id="KW-0378">Hydrolase</keyword>
<keyword evidence="8 9" id="KW-0472">Membrane</keyword>
<dbReference type="AlphaFoldDB" id="A0A9W6M331"/>
<protein>
    <recommendedName>
        <fullName evidence="9">Lipoprotein signal peptidase</fullName>
        <ecNumber evidence="9">3.4.23.36</ecNumber>
    </recommendedName>
    <alternativeName>
        <fullName evidence="9">Prolipoprotein signal peptidase</fullName>
    </alternativeName>
    <alternativeName>
        <fullName evidence="9">Signal peptidase II</fullName>
        <shortName evidence="9">SPase II</shortName>
    </alternativeName>
</protein>
<dbReference type="GO" id="GO:0004190">
    <property type="term" value="F:aspartic-type endopeptidase activity"/>
    <property type="evidence" value="ECO:0007669"/>
    <property type="project" value="UniProtKB-UniRule"/>
</dbReference>
<feature type="transmembrane region" description="Helical" evidence="9">
    <location>
        <begin position="102"/>
        <end position="119"/>
    </location>
</feature>
<comment type="caution">
    <text evidence="9">Lacks conserved residue(s) required for the propagation of feature annotation.</text>
</comment>
<organism evidence="11 12">
    <name type="scientific">Microbacterium imperiale</name>
    <dbReference type="NCBI Taxonomy" id="33884"/>
    <lineage>
        <taxon>Bacteria</taxon>
        <taxon>Bacillati</taxon>
        <taxon>Actinomycetota</taxon>
        <taxon>Actinomycetes</taxon>
        <taxon>Micrococcales</taxon>
        <taxon>Microbacteriaceae</taxon>
        <taxon>Microbacterium</taxon>
    </lineage>
</organism>
<dbReference type="PROSITE" id="PS00855">
    <property type="entry name" value="SPASE_II"/>
    <property type="match status" value="1"/>
</dbReference>
<dbReference type="Pfam" id="PF01252">
    <property type="entry name" value="Peptidase_A8"/>
    <property type="match status" value="1"/>
</dbReference>
<dbReference type="GO" id="GO:0006508">
    <property type="term" value="P:proteolysis"/>
    <property type="evidence" value="ECO:0007669"/>
    <property type="project" value="UniProtKB-KW"/>
</dbReference>
<evidence type="ECO:0000256" key="5">
    <source>
        <dbReference type="ARBA" id="ARBA00022750"/>
    </source>
</evidence>
<dbReference type="Proteomes" id="UP001142317">
    <property type="component" value="Unassembled WGS sequence"/>
</dbReference>
<keyword evidence="11" id="KW-0449">Lipoprotein</keyword>
<keyword evidence="4 9" id="KW-0812">Transmembrane</keyword>
<comment type="similarity">
    <text evidence="1 9 10">Belongs to the peptidase A8 family.</text>
</comment>
<keyword evidence="5 9" id="KW-0064">Aspartyl protease</keyword>
<dbReference type="PRINTS" id="PR00781">
    <property type="entry name" value="LIPOSIGPTASE"/>
</dbReference>
<keyword evidence="3 9" id="KW-0645">Protease</keyword>
<proteinExistence type="inferred from homology"/>
<keyword evidence="2 9" id="KW-1003">Cell membrane</keyword>
<dbReference type="EC" id="3.4.23.36" evidence="9"/>
<evidence type="ECO:0000256" key="9">
    <source>
        <dbReference type="HAMAP-Rule" id="MF_00161"/>
    </source>
</evidence>
<evidence type="ECO:0000313" key="11">
    <source>
        <dbReference type="EMBL" id="GLJ80173.1"/>
    </source>
</evidence>
<dbReference type="GO" id="GO:0005886">
    <property type="term" value="C:plasma membrane"/>
    <property type="evidence" value="ECO:0007669"/>
    <property type="project" value="UniProtKB-SubCell"/>
</dbReference>
<sequence length="188" mass="19147">MSSSASDTAPPRRPAQARRFAVASVTAGVVVLIDQASKAAALSELSETDRIPLLGDVLGPQLAFNPGAILGLGSGATWLLTLLGVAATVVLFIAALRARTEWWAAGIGFILGGALGNVIDRLLAPPGFGRGYVTDFLAYGNWFIGNLADVALGIGVLILAIGVWGSHRATTRSDASAHLGSNSSVGGL</sequence>
<comment type="function">
    <text evidence="9">This protein specifically catalyzes the removal of signal peptides from prolipoproteins.</text>
</comment>
<comment type="catalytic activity">
    <reaction evidence="9">
        <text>Release of signal peptides from bacterial membrane prolipoproteins. Hydrolyzes -Xaa-Yaa-Zaa-|-(S,diacylglyceryl)Cys-, in which Xaa is hydrophobic (preferably Leu), and Yaa (Ala or Ser) and Zaa (Gly or Ala) have small, neutral side chains.</text>
        <dbReference type="EC" id="3.4.23.36"/>
    </reaction>
</comment>
<evidence type="ECO:0000313" key="12">
    <source>
        <dbReference type="Proteomes" id="UP001142317"/>
    </source>
</evidence>
<dbReference type="HAMAP" id="MF_00161">
    <property type="entry name" value="LspA"/>
    <property type="match status" value="1"/>
</dbReference>
<evidence type="ECO:0000256" key="4">
    <source>
        <dbReference type="ARBA" id="ARBA00022692"/>
    </source>
</evidence>
<keyword evidence="12" id="KW-1185">Reference proteome</keyword>
<feature type="transmembrane region" description="Helical" evidence="9">
    <location>
        <begin position="139"/>
        <end position="164"/>
    </location>
</feature>
<comment type="pathway">
    <text evidence="9">Protein modification; lipoprotein biosynthesis (signal peptide cleavage).</text>
</comment>
<dbReference type="PANTHER" id="PTHR33695">
    <property type="entry name" value="LIPOPROTEIN SIGNAL PEPTIDASE"/>
    <property type="match status" value="1"/>
</dbReference>
<keyword evidence="7 9" id="KW-1133">Transmembrane helix</keyword>
<feature type="active site" evidence="9">
    <location>
        <position position="149"/>
    </location>
</feature>
<evidence type="ECO:0000256" key="10">
    <source>
        <dbReference type="RuleBase" id="RU004181"/>
    </source>
</evidence>
<evidence type="ECO:0000256" key="6">
    <source>
        <dbReference type="ARBA" id="ARBA00022801"/>
    </source>
</evidence>
<comment type="subcellular location">
    <subcellularLocation>
        <location evidence="9">Cell membrane</location>
        <topology evidence="9">Multi-pass membrane protein</topology>
    </subcellularLocation>
</comment>
<dbReference type="PANTHER" id="PTHR33695:SF1">
    <property type="entry name" value="LIPOPROTEIN SIGNAL PEPTIDASE"/>
    <property type="match status" value="1"/>
</dbReference>
<accession>A0A9W6M331</accession>
<evidence type="ECO:0000256" key="7">
    <source>
        <dbReference type="ARBA" id="ARBA00022989"/>
    </source>
</evidence>
<reference evidence="11" key="1">
    <citation type="journal article" date="2014" name="Int. J. Syst. Evol. Microbiol.">
        <title>Complete genome sequence of Corynebacterium casei LMG S-19264T (=DSM 44701T), isolated from a smear-ripened cheese.</title>
        <authorList>
            <consortium name="US DOE Joint Genome Institute (JGI-PGF)"/>
            <person name="Walter F."/>
            <person name="Albersmeier A."/>
            <person name="Kalinowski J."/>
            <person name="Ruckert C."/>
        </authorList>
    </citation>
    <scope>NUCLEOTIDE SEQUENCE</scope>
    <source>
        <strain evidence="11">VKM Ac-1447</strain>
    </source>
</reference>
<gene>
    <name evidence="9 11" type="primary">lspA</name>
    <name evidence="11" type="ORF">GCM10017586_18560</name>
</gene>
<evidence type="ECO:0000256" key="8">
    <source>
        <dbReference type="ARBA" id="ARBA00023136"/>
    </source>
</evidence>
<evidence type="ECO:0000256" key="2">
    <source>
        <dbReference type="ARBA" id="ARBA00022475"/>
    </source>
</evidence>
<evidence type="ECO:0000256" key="3">
    <source>
        <dbReference type="ARBA" id="ARBA00022670"/>
    </source>
</evidence>
<name>A0A9W6M331_9MICO</name>
<feature type="transmembrane region" description="Helical" evidence="9">
    <location>
        <begin position="63"/>
        <end position="95"/>
    </location>
</feature>
<dbReference type="EMBL" id="BSEO01000013">
    <property type="protein sequence ID" value="GLJ80173.1"/>
    <property type="molecule type" value="Genomic_DNA"/>
</dbReference>
<dbReference type="InterPro" id="IPR001872">
    <property type="entry name" value="Peptidase_A8"/>
</dbReference>
<comment type="caution">
    <text evidence="11">The sequence shown here is derived from an EMBL/GenBank/DDBJ whole genome shotgun (WGS) entry which is preliminary data.</text>
</comment>
<feature type="active site" evidence="9">
    <location>
        <position position="135"/>
    </location>
</feature>